<dbReference type="InterPro" id="IPR044686">
    <property type="entry name" value="OFP17"/>
</dbReference>
<organism evidence="8">
    <name type="scientific">Physcomitrium patens</name>
    <name type="common">Spreading-leaved earth moss</name>
    <name type="synonym">Physcomitrella patens</name>
    <dbReference type="NCBI Taxonomy" id="3218"/>
    <lineage>
        <taxon>Eukaryota</taxon>
        <taxon>Viridiplantae</taxon>
        <taxon>Streptophyta</taxon>
        <taxon>Embryophyta</taxon>
        <taxon>Bryophyta</taxon>
        <taxon>Bryophytina</taxon>
        <taxon>Bryopsida</taxon>
        <taxon>Funariidae</taxon>
        <taxon>Funariales</taxon>
        <taxon>Funariaceae</taxon>
        <taxon>Physcomitrium</taxon>
    </lineage>
</organism>
<dbReference type="RefSeq" id="XP_024366307.1">
    <property type="nucleotide sequence ID" value="XM_024510539.2"/>
</dbReference>
<reference evidence="8 10" key="1">
    <citation type="journal article" date="2008" name="Science">
        <title>The Physcomitrella genome reveals evolutionary insights into the conquest of land by plants.</title>
        <authorList>
            <person name="Rensing S."/>
            <person name="Lang D."/>
            <person name="Zimmer A."/>
            <person name="Terry A."/>
            <person name="Salamov A."/>
            <person name="Shapiro H."/>
            <person name="Nishiyama T."/>
            <person name="Perroud P.-F."/>
            <person name="Lindquist E."/>
            <person name="Kamisugi Y."/>
            <person name="Tanahashi T."/>
            <person name="Sakakibara K."/>
            <person name="Fujita T."/>
            <person name="Oishi K."/>
            <person name="Shin-I T."/>
            <person name="Kuroki Y."/>
            <person name="Toyoda A."/>
            <person name="Suzuki Y."/>
            <person name="Hashimoto A."/>
            <person name="Yamaguchi K."/>
            <person name="Sugano A."/>
            <person name="Kohara Y."/>
            <person name="Fujiyama A."/>
            <person name="Anterola A."/>
            <person name="Aoki S."/>
            <person name="Ashton N."/>
            <person name="Barbazuk W.B."/>
            <person name="Barker E."/>
            <person name="Bennetzen J."/>
            <person name="Bezanilla M."/>
            <person name="Blankenship R."/>
            <person name="Cho S.H."/>
            <person name="Dutcher S."/>
            <person name="Estelle M."/>
            <person name="Fawcett J.A."/>
            <person name="Gundlach H."/>
            <person name="Hanada K."/>
            <person name="Heyl A."/>
            <person name="Hicks K.A."/>
            <person name="Hugh J."/>
            <person name="Lohr M."/>
            <person name="Mayer K."/>
            <person name="Melkozernov A."/>
            <person name="Murata T."/>
            <person name="Nelson D."/>
            <person name="Pils B."/>
            <person name="Prigge M."/>
            <person name="Reiss B."/>
            <person name="Renner T."/>
            <person name="Rombauts S."/>
            <person name="Rushton P."/>
            <person name="Sanderfoot A."/>
            <person name="Schween G."/>
            <person name="Shiu S.-H."/>
            <person name="Stueber K."/>
            <person name="Theodoulou F.L."/>
            <person name="Tu H."/>
            <person name="Van de Peer Y."/>
            <person name="Verrier P.J."/>
            <person name="Waters E."/>
            <person name="Wood A."/>
            <person name="Yang L."/>
            <person name="Cove D."/>
            <person name="Cuming A."/>
            <person name="Hasebe M."/>
            <person name="Lucas S."/>
            <person name="Mishler D.B."/>
            <person name="Reski R."/>
            <person name="Grigoriev I."/>
            <person name="Quatrano R.S."/>
            <person name="Boore J.L."/>
        </authorList>
    </citation>
    <scope>NUCLEOTIDE SEQUENCE [LARGE SCALE GENOMIC DNA]</scope>
    <source>
        <strain evidence="9 10">cv. Gransden 2004</strain>
    </source>
</reference>
<evidence type="ECO:0000256" key="4">
    <source>
        <dbReference type="ARBA" id="ARBA00023163"/>
    </source>
</evidence>
<keyword evidence="4" id="KW-0804">Transcription</keyword>
<evidence type="ECO:0000256" key="6">
    <source>
        <dbReference type="SAM" id="MobiDB-lite"/>
    </source>
</evidence>
<dbReference type="GeneID" id="112277805"/>
<evidence type="ECO:0000313" key="10">
    <source>
        <dbReference type="Proteomes" id="UP000006727"/>
    </source>
</evidence>
<dbReference type="GO" id="GO:0045892">
    <property type="term" value="P:negative regulation of DNA-templated transcription"/>
    <property type="evidence" value="ECO:0007669"/>
    <property type="project" value="InterPro"/>
</dbReference>
<gene>
    <name evidence="9" type="primary">LOC112277805</name>
    <name evidence="8" type="ORF">PHYPA_030261</name>
</gene>
<dbReference type="EnsemblPlants" id="Pp3c26_5410V3.2">
    <property type="protein sequence ID" value="Pp3c26_5410V3.2"/>
    <property type="gene ID" value="Pp3c26_5410"/>
</dbReference>
<feature type="region of interest" description="Disordered" evidence="6">
    <location>
        <begin position="409"/>
        <end position="462"/>
    </location>
</feature>
<evidence type="ECO:0000256" key="5">
    <source>
        <dbReference type="ARBA" id="ARBA00023242"/>
    </source>
</evidence>
<feature type="region of interest" description="Disordered" evidence="6">
    <location>
        <begin position="54"/>
        <end position="116"/>
    </location>
</feature>
<dbReference type="InterPro" id="IPR006458">
    <property type="entry name" value="Ovate_C"/>
</dbReference>
<feature type="domain" description="OVATE" evidence="7">
    <location>
        <begin position="572"/>
        <end position="633"/>
    </location>
</feature>
<reference evidence="8 10" key="2">
    <citation type="journal article" date="2018" name="Plant J.">
        <title>The Physcomitrella patens chromosome-scale assembly reveals moss genome structure and evolution.</title>
        <authorList>
            <person name="Lang D."/>
            <person name="Ullrich K.K."/>
            <person name="Murat F."/>
            <person name="Fuchs J."/>
            <person name="Jenkins J."/>
            <person name="Haas F.B."/>
            <person name="Piednoel M."/>
            <person name="Gundlach H."/>
            <person name="Van Bel M."/>
            <person name="Meyberg R."/>
            <person name="Vives C."/>
            <person name="Morata J."/>
            <person name="Symeonidi A."/>
            <person name="Hiss M."/>
            <person name="Muchero W."/>
            <person name="Kamisugi Y."/>
            <person name="Saleh O."/>
            <person name="Blanc G."/>
            <person name="Decker E.L."/>
            <person name="van Gessel N."/>
            <person name="Grimwood J."/>
            <person name="Hayes R.D."/>
            <person name="Graham S.W."/>
            <person name="Gunter L.E."/>
            <person name="McDaniel S.F."/>
            <person name="Hoernstein S.N.W."/>
            <person name="Larsson A."/>
            <person name="Li F.W."/>
            <person name="Perroud P.F."/>
            <person name="Phillips J."/>
            <person name="Ranjan P."/>
            <person name="Rokshar D.S."/>
            <person name="Rothfels C.J."/>
            <person name="Schneider L."/>
            <person name="Shu S."/>
            <person name="Stevenson D.W."/>
            <person name="Thummler F."/>
            <person name="Tillich M."/>
            <person name="Villarreal Aguilar J.C."/>
            <person name="Widiez T."/>
            <person name="Wong G.K."/>
            <person name="Wymore A."/>
            <person name="Zhang Y."/>
            <person name="Zimmer A.D."/>
            <person name="Quatrano R.S."/>
            <person name="Mayer K.F.X."/>
            <person name="Goodstein D."/>
            <person name="Casacuberta J.M."/>
            <person name="Vandepoele K."/>
            <person name="Reski R."/>
            <person name="Cuming A.C."/>
            <person name="Tuskan G.A."/>
            <person name="Maumus F."/>
            <person name="Salse J."/>
            <person name="Schmutz J."/>
            <person name="Rensing S.A."/>
        </authorList>
    </citation>
    <scope>NUCLEOTIDE SEQUENCE [LARGE SCALE GENOMIC DNA]</scope>
    <source>
        <strain evidence="9 10">cv. Gransden 2004</strain>
    </source>
</reference>
<sequence>MCPMCEMRAELLMQQQAVVESSLERKGSDSGHTGKSYLFRNPFETCKNMSHQCCSSPLVDSQRTSNVEGRRSTAQPSAVSDHSGESSYPQDEHRVPESPLSPESVKSMDRAQEEIEEEAEIRHVIETEQERELNTLVKPKRKKRGLLSLLKQFTQGSASEQVDQPDKLHVETGPHVIESSFSACGRKVMAVAEDVEYEERIRRGTVVLSNATFLAAESTDYDTLSEGSMNLTDTSISETTMISMMKVNGSFSSPFGLSYQGSTLESKVYDDDASSFSIIPRTSLNSSLAQEGTSYVSDLSGRFGEFEIGYVSLEESGEGPEFDDTVSISSSQHEDMNVDMDLQDDTVSESDLGRDYSISSDSQEWCAETEDTSSVLQRSRAHNSMLEEDQLLHSLRKTFQTTSRTVKFSDHVKESPLSVSKSPVSMKSNPRSETKIPVSHGRKESGAKKKTQPTPPKKAVLPVMPKTTSCTTDHLCSRCGRKGTNKELQLGKQQQTIKKVTKKENPLSTCLQTYQSDENPAAAAAKVVVLLGKYGNRKGLRVGGLPPGPKDLKELQEEINLSAKDLDRLRTIINPNSDAVSAFQNEVARMMLEGADVPELNMDVEQFIAGYMKLNSPFYIDLIEDFFKSVCMDCFSHMERAGRGKSMLPAAKAVLRPRKPKTIAKNTNSRR</sequence>
<proteinExistence type="predicted"/>
<dbReference type="PANTHER" id="PTHR34042:SF1">
    <property type="entry name" value="TRANSCRIPTION REPRESSOR OFP17"/>
    <property type="match status" value="1"/>
</dbReference>
<name>A0A2K1IBW4_PHYPA</name>
<keyword evidence="5" id="KW-0539">Nucleus</keyword>
<dbReference type="Proteomes" id="UP000006727">
    <property type="component" value="Chromosome 26"/>
</dbReference>
<feature type="compositionally biased region" description="Polar residues" evidence="6">
    <location>
        <begin position="417"/>
        <end position="431"/>
    </location>
</feature>
<evidence type="ECO:0000313" key="8">
    <source>
        <dbReference type="EMBL" id="PNR26780.1"/>
    </source>
</evidence>
<dbReference type="EMBL" id="ABEU02000026">
    <property type="protein sequence ID" value="PNR26780.1"/>
    <property type="molecule type" value="Genomic_DNA"/>
</dbReference>
<dbReference type="Gramene" id="Pp3c26_5410V3.1">
    <property type="protein sequence ID" value="Pp3c26_5410V3.1"/>
    <property type="gene ID" value="Pp3c26_5410"/>
</dbReference>
<protein>
    <recommendedName>
        <fullName evidence="7">OVATE domain-containing protein</fullName>
    </recommendedName>
</protein>
<evidence type="ECO:0000256" key="2">
    <source>
        <dbReference type="ARBA" id="ARBA00022491"/>
    </source>
</evidence>
<evidence type="ECO:0000256" key="3">
    <source>
        <dbReference type="ARBA" id="ARBA00023015"/>
    </source>
</evidence>
<dbReference type="GO" id="GO:0005634">
    <property type="term" value="C:nucleus"/>
    <property type="evidence" value="ECO:0007669"/>
    <property type="project" value="UniProtKB-SubCell"/>
</dbReference>
<evidence type="ECO:0000313" key="9">
    <source>
        <dbReference type="EnsemblPlants" id="Pp3c26_5410V3.1"/>
    </source>
</evidence>
<dbReference type="Gramene" id="Pp3c26_5410V3.2">
    <property type="protein sequence ID" value="Pp3c26_5410V3.2"/>
    <property type="gene ID" value="Pp3c26_5410"/>
</dbReference>
<accession>A0A2K1IBW4</accession>
<dbReference type="Gramene" id="Pp3c26_5410V3.3">
    <property type="protein sequence ID" value="Pp3c26_5410V3.3"/>
    <property type="gene ID" value="Pp3c26_5410"/>
</dbReference>
<dbReference type="EnsemblPlants" id="Pp3c26_5410V3.1">
    <property type="protein sequence ID" value="Pp3c26_5410V3.1"/>
    <property type="gene ID" value="Pp3c26_5410"/>
</dbReference>
<feature type="compositionally biased region" description="Polar residues" evidence="6">
    <location>
        <begin position="54"/>
        <end position="89"/>
    </location>
</feature>
<keyword evidence="10" id="KW-1185">Reference proteome</keyword>
<dbReference type="AlphaFoldDB" id="A0A2K1IBW4"/>
<reference evidence="9" key="3">
    <citation type="submission" date="2020-12" db="UniProtKB">
        <authorList>
            <consortium name="EnsemblPlants"/>
        </authorList>
    </citation>
    <scope>IDENTIFICATION</scope>
</reference>
<dbReference type="PROSITE" id="PS51754">
    <property type="entry name" value="OVATE"/>
    <property type="match status" value="1"/>
</dbReference>
<keyword evidence="3" id="KW-0805">Transcription regulation</keyword>
<evidence type="ECO:0000256" key="1">
    <source>
        <dbReference type="ARBA" id="ARBA00004123"/>
    </source>
</evidence>
<comment type="subcellular location">
    <subcellularLocation>
        <location evidence="1">Nucleus</location>
    </subcellularLocation>
</comment>
<dbReference type="EnsemblPlants" id="Pp3c26_5410V3.3">
    <property type="protein sequence ID" value="Pp3c26_5410V3.3"/>
    <property type="gene ID" value="Pp3c26_5410"/>
</dbReference>
<dbReference type="KEGG" id="ppp:112277805"/>
<dbReference type="OrthoDB" id="1978263at2759"/>
<dbReference type="PANTHER" id="PTHR34042">
    <property type="entry name" value="TRANSCRIPTION REPRESSOR OFP17"/>
    <property type="match status" value="1"/>
</dbReference>
<dbReference type="RefSeq" id="XP_073387671.1">
    <property type="nucleotide sequence ID" value="XM_073531570.1"/>
</dbReference>
<keyword evidence="2" id="KW-0678">Repressor</keyword>
<evidence type="ECO:0000259" key="7">
    <source>
        <dbReference type="PROSITE" id="PS51754"/>
    </source>
</evidence>
<dbReference type="PaxDb" id="3218-PP1S159_140V6.1"/>